<evidence type="ECO:0000313" key="4">
    <source>
        <dbReference type="Proteomes" id="UP001200642"/>
    </source>
</evidence>
<evidence type="ECO:0000313" key="3">
    <source>
        <dbReference type="EMBL" id="MCG2460756.1"/>
    </source>
</evidence>
<evidence type="ECO:0000256" key="1">
    <source>
        <dbReference type="SAM" id="Coils"/>
    </source>
</evidence>
<gene>
    <name evidence="3" type="ORF">K8352_08350</name>
</gene>
<feature type="signal peptide" evidence="2">
    <location>
        <begin position="1"/>
        <end position="20"/>
    </location>
</feature>
<dbReference type="Proteomes" id="UP001200642">
    <property type="component" value="Unassembled WGS sequence"/>
</dbReference>
<proteinExistence type="predicted"/>
<dbReference type="EMBL" id="JAIRBC010000010">
    <property type="protein sequence ID" value="MCG2460756.1"/>
    <property type="molecule type" value="Genomic_DNA"/>
</dbReference>
<name>A0AAE3JP89_9FLAO</name>
<reference evidence="3" key="1">
    <citation type="submission" date="2023-02" db="EMBL/GenBank/DDBJ databases">
        <title>Genome of Flavobacteriaceae gen. nov. sp. strain F89.</title>
        <authorList>
            <person name="Wang Y."/>
        </authorList>
    </citation>
    <scope>NUCLEOTIDE SEQUENCE</scope>
    <source>
        <strain evidence="3">F89</strain>
    </source>
</reference>
<sequence>MNKTAFCLLLAFLLVSVATAQCNNAYSTATYALAHTKKSLNSDNFDHQQLYAERAIASFEKDRDLVKSCGCEESLQQIDKGLDNLYKAVDPKDWDEGRYYTKKALANAHELINTLDLCTSRKAATTVDYGVDLPTESGSGSSNISVADHKNNLLDKQEQFDAEQQKIIKEQKQLDREIEEQRKLAGQSRYKRQMELDQQIKLKRVAEASLLELEKNLKEIAINLGCEQAIGSLNVEYEHSDESLSHESLEQTRQYYLQQTIIIQQLALDVLKNRTVSK</sequence>
<dbReference type="RefSeq" id="WP_317901906.1">
    <property type="nucleotide sequence ID" value="NZ_JAIRBC010000010.1"/>
</dbReference>
<keyword evidence="4" id="KW-1185">Reference proteome</keyword>
<evidence type="ECO:0000256" key="2">
    <source>
        <dbReference type="SAM" id="SignalP"/>
    </source>
</evidence>
<organism evidence="3 4">
    <name type="scientific">Cerina litoralis</name>
    <dbReference type="NCBI Taxonomy" id="2874477"/>
    <lineage>
        <taxon>Bacteria</taxon>
        <taxon>Pseudomonadati</taxon>
        <taxon>Bacteroidota</taxon>
        <taxon>Flavobacteriia</taxon>
        <taxon>Flavobacteriales</taxon>
        <taxon>Flavobacteriaceae</taxon>
        <taxon>Cerina</taxon>
    </lineage>
</organism>
<feature type="chain" id="PRO_5041939631" evidence="2">
    <location>
        <begin position="21"/>
        <end position="278"/>
    </location>
</feature>
<accession>A0AAE3JP89</accession>
<keyword evidence="2" id="KW-0732">Signal</keyword>
<feature type="coiled-coil region" evidence="1">
    <location>
        <begin position="146"/>
        <end position="223"/>
    </location>
</feature>
<keyword evidence="1" id="KW-0175">Coiled coil</keyword>
<comment type="caution">
    <text evidence="3">The sequence shown here is derived from an EMBL/GenBank/DDBJ whole genome shotgun (WGS) entry which is preliminary data.</text>
</comment>
<dbReference type="AlphaFoldDB" id="A0AAE3JP89"/>
<protein>
    <submittedName>
        <fullName evidence="3">Uncharacterized protein</fullName>
    </submittedName>
</protein>